<dbReference type="PANTHER" id="PTHR45635:SF40">
    <property type="entry name" value="ADP_ATP TRANSLOCASE 4"/>
    <property type="match status" value="1"/>
</dbReference>
<dbReference type="Pfam" id="PF00153">
    <property type="entry name" value="Mito_carr"/>
    <property type="match status" value="1"/>
</dbReference>
<dbReference type="GO" id="GO:0140021">
    <property type="term" value="P:mitochondrial ADP transmembrane transport"/>
    <property type="evidence" value="ECO:0007669"/>
    <property type="project" value="InterPro"/>
</dbReference>
<comment type="catalytic activity">
    <reaction evidence="12">
        <text>H(+)(in) = H(+)(out)</text>
        <dbReference type="Rhea" id="RHEA:34979"/>
        <dbReference type="ChEBI" id="CHEBI:15378"/>
    </reaction>
</comment>
<protein>
    <recommendedName>
        <fullName evidence="15">ADP/ATP translocase</fullName>
    </recommendedName>
    <alternativeName>
        <fullName evidence="15">ADP,ATP carrier protein</fullName>
    </alternativeName>
</protein>
<evidence type="ECO:0000256" key="8">
    <source>
        <dbReference type="ARBA" id="ARBA00022792"/>
    </source>
</evidence>
<evidence type="ECO:0000256" key="11">
    <source>
        <dbReference type="ARBA" id="ARBA00023136"/>
    </source>
</evidence>
<evidence type="ECO:0000256" key="6">
    <source>
        <dbReference type="ARBA" id="ARBA00022692"/>
    </source>
</evidence>
<keyword evidence="5" id="KW-0050">Antiport</keyword>
<comment type="caution">
    <text evidence="15">Lacks conserved residue(s) required for the propagation of feature annotation.</text>
</comment>
<evidence type="ECO:0000313" key="17">
    <source>
        <dbReference type="Proteomes" id="UP000694562"/>
    </source>
</evidence>
<keyword evidence="9 15" id="KW-1133">Transmembrane helix</keyword>
<feature type="repeat" description="Solcar" evidence="13">
    <location>
        <begin position="134"/>
        <end position="214"/>
    </location>
</feature>
<dbReference type="InterPro" id="IPR018108">
    <property type="entry name" value="MCP_transmembrane"/>
</dbReference>
<dbReference type="OrthoDB" id="9396540at2759"/>
<keyword evidence="8" id="KW-0999">Mitochondrion inner membrane</keyword>
<dbReference type="Proteomes" id="UP000694562">
    <property type="component" value="Unplaced"/>
</dbReference>
<dbReference type="PRINTS" id="PR00926">
    <property type="entry name" value="MITOCARRIER"/>
</dbReference>
<evidence type="ECO:0000256" key="3">
    <source>
        <dbReference type="ARBA" id="ARBA00011245"/>
    </source>
</evidence>
<keyword evidence="10" id="KW-0496">Mitochondrion</keyword>
<reference evidence="16" key="2">
    <citation type="submission" date="2025-09" db="UniProtKB">
        <authorList>
            <consortium name="Ensembl"/>
        </authorList>
    </citation>
    <scope>IDENTIFICATION</scope>
</reference>
<dbReference type="GO" id="GO:0005743">
    <property type="term" value="C:mitochondrial inner membrane"/>
    <property type="evidence" value="ECO:0007669"/>
    <property type="project" value="UniProtKB-SubCell"/>
</dbReference>
<comment type="similarity">
    <text evidence="2 14">Belongs to the mitochondrial carrier (TC 2.A.29) family.</text>
</comment>
<accession>A0A8C4TYC1</accession>
<dbReference type="PRINTS" id="PR00927">
    <property type="entry name" value="ADPTRNSLCASE"/>
</dbReference>
<comment type="subcellular location">
    <subcellularLocation>
        <location evidence="15">Membrane</location>
        <topology evidence="15">Multi-pass membrane protein</topology>
    </subcellularLocation>
    <subcellularLocation>
        <location evidence="1">Mitochondrion inner membrane</location>
        <topology evidence="1">Multi-pass membrane protein</topology>
    </subcellularLocation>
</comment>
<feature type="transmembrane region" description="Helical" evidence="15">
    <location>
        <begin position="20"/>
        <end position="43"/>
    </location>
</feature>
<evidence type="ECO:0000256" key="2">
    <source>
        <dbReference type="ARBA" id="ARBA00006375"/>
    </source>
</evidence>
<keyword evidence="7" id="KW-0677">Repeat</keyword>
<keyword evidence="4 14" id="KW-0813">Transport</keyword>
<evidence type="ECO:0000256" key="5">
    <source>
        <dbReference type="ARBA" id="ARBA00022449"/>
    </source>
</evidence>
<evidence type="ECO:0000256" key="12">
    <source>
        <dbReference type="ARBA" id="ARBA00024169"/>
    </source>
</evidence>
<evidence type="ECO:0000313" key="16">
    <source>
        <dbReference type="Ensembl" id="ENSFTIP00000004446.1"/>
    </source>
</evidence>
<evidence type="ECO:0000256" key="1">
    <source>
        <dbReference type="ARBA" id="ARBA00004448"/>
    </source>
</evidence>
<evidence type="ECO:0000256" key="15">
    <source>
        <dbReference type="RuleBase" id="RU368008"/>
    </source>
</evidence>
<evidence type="ECO:0000256" key="9">
    <source>
        <dbReference type="ARBA" id="ARBA00022989"/>
    </source>
</evidence>
<reference evidence="16" key="1">
    <citation type="submission" date="2025-08" db="UniProtKB">
        <authorList>
            <consortium name="Ensembl"/>
        </authorList>
    </citation>
    <scope>IDENTIFICATION</scope>
</reference>
<keyword evidence="6 13" id="KW-0812">Transmembrane</keyword>
<dbReference type="GO" id="GO:1901029">
    <property type="term" value="P:negative regulation of mitochondrial outer membrane permeabilization involved in apoptotic signaling pathway"/>
    <property type="evidence" value="ECO:0007669"/>
    <property type="project" value="TreeGrafter"/>
</dbReference>
<dbReference type="InterPro" id="IPR002113">
    <property type="entry name" value="ADT_euk_type"/>
</dbReference>
<dbReference type="SUPFAM" id="SSF103506">
    <property type="entry name" value="Mitochondrial carrier"/>
    <property type="match status" value="1"/>
</dbReference>
<evidence type="ECO:0000256" key="4">
    <source>
        <dbReference type="ARBA" id="ARBA00022448"/>
    </source>
</evidence>
<evidence type="ECO:0000256" key="10">
    <source>
        <dbReference type="ARBA" id="ARBA00023128"/>
    </source>
</evidence>
<evidence type="ECO:0000256" key="7">
    <source>
        <dbReference type="ARBA" id="ARBA00022737"/>
    </source>
</evidence>
<keyword evidence="11 13" id="KW-0472">Membrane</keyword>
<dbReference type="Ensembl" id="ENSFTIT00000004662.1">
    <property type="protein sequence ID" value="ENSFTIP00000004446.1"/>
    <property type="gene ID" value="ENSFTIG00000003070.1"/>
</dbReference>
<evidence type="ECO:0000256" key="14">
    <source>
        <dbReference type="RuleBase" id="RU000488"/>
    </source>
</evidence>
<keyword evidence="17" id="KW-1185">Reference proteome</keyword>
<evidence type="ECO:0000256" key="13">
    <source>
        <dbReference type="PROSITE-ProRule" id="PRU00282"/>
    </source>
</evidence>
<comment type="subunit">
    <text evidence="3 15">Monomer.</text>
</comment>
<sequence length="225" mass="25805">MEAKMHRQATSEKLFICKFFSFWCVSLANVIGYYPTQALYFAFKDKQKQIFMSKVNKEKQFWKCFLKNLAPGRAAGTTSMCIWYLLDFAVDAGKGAAEQPLQGLGDCIIKIGFGVSLQRLIVYQASYFGCYDTIKVALTNKNAHILNLHGILKIYYELMRSRETECQYKGNVDCFMKIYERERLSAFFRGAFSNTLHGTRGAVVLVLYDKIKDIFNLGCFGELRI</sequence>
<dbReference type="PROSITE" id="PS50920">
    <property type="entry name" value="SOLCAR"/>
    <property type="match status" value="1"/>
</dbReference>
<dbReference type="InterPro" id="IPR023395">
    <property type="entry name" value="MCP_dom_sf"/>
</dbReference>
<dbReference type="AlphaFoldDB" id="A0A8C4TYC1"/>
<dbReference type="InterPro" id="IPR002067">
    <property type="entry name" value="MCP"/>
</dbReference>
<dbReference type="GO" id="GO:0005471">
    <property type="term" value="F:ATP:ADP antiporter activity"/>
    <property type="evidence" value="ECO:0007669"/>
    <property type="project" value="UniProtKB-UniRule"/>
</dbReference>
<dbReference type="Gene3D" id="1.50.40.10">
    <property type="entry name" value="Mitochondrial carrier domain"/>
    <property type="match status" value="1"/>
</dbReference>
<dbReference type="GO" id="GO:1990544">
    <property type="term" value="P:mitochondrial ATP transmembrane transport"/>
    <property type="evidence" value="ECO:0007669"/>
    <property type="project" value="InterPro"/>
</dbReference>
<dbReference type="PANTHER" id="PTHR45635">
    <property type="entry name" value="ADP,ATP CARRIER PROTEIN 1-RELATED-RELATED"/>
    <property type="match status" value="1"/>
</dbReference>
<organism evidence="16 17">
    <name type="scientific">Falco tinnunculus</name>
    <name type="common">Common kestrel</name>
    <dbReference type="NCBI Taxonomy" id="100819"/>
    <lineage>
        <taxon>Eukaryota</taxon>
        <taxon>Metazoa</taxon>
        <taxon>Chordata</taxon>
        <taxon>Craniata</taxon>
        <taxon>Vertebrata</taxon>
        <taxon>Euteleostomi</taxon>
        <taxon>Archelosauria</taxon>
        <taxon>Archosauria</taxon>
        <taxon>Dinosauria</taxon>
        <taxon>Saurischia</taxon>
        <taxon>Theropoda</taxon>
        <taxon>Coelurosauria</taxon>
        <taxon>Aves</taxon>
        <taxon>Neognathae</taxon>
        <taxon>Neoaves</taxon>
        <taxon>Telluraves</taxon>
        <taxon>Australaves</taxon>
        <taxon>Falconiformes</taxon>
        <taxon>Falconidae</taxon>
        <taxon>Falco</taxon>
    </lineage>
</organism>
<comment type="function">
    <text evidence="15">Catalyzes the exchange of ADP and ATP across the membrane.</text>
</comment>
<name>A0A8C4TYC1_FALTI</name>
<proteinExistence type="inferred from homology"/>